<gene>
    <name evidence="3" type="ORF">PG999_014358</name>
</gene>
<feature type="signal peptide" evidence="1">
    <location>
        <begin position="1"/>
        <end position="17"/>
    </location>
</feature>
<comment type="caution">
    <text evidence="3">The sequence shown here is derived from an EMBL/GenBank/DDBJ whole genome shotgun (WGS) entry which is preliminary data.</text>
</comment>
<evidence type="ECO:0000313" key="3">
    <source>
        <dbReference type="EMBL" id="KAK8092771.1"/>
    </source>
</evidence>
<dbReference type="AlphaFoldDB" id="A0AAW0Q4M5"/>
<dbReference type="Pfam" id="PF25484">
    <property type="entry name" value="DUF7907"/>
    <property type="match status" value="1"/>
</dbReference>
<reference evidence="3 4" key="1">
    <citation type="submission" date="2023-01" db="EMBL/GenBank/DDBJ databases">
        <title>Analysis of 21 Apiospora genomes using comparative genomics revels a genus with tremendous synthesis potential of carbohydrate active enzymes and secondary metabolites.</title>
        <authorList>
            <person name="Sorensen T."/>
        </authorList>
    </citation>
    <scope>NUCLEOTIDE SEQUENCE [LARGE SCALE GENOMIC DNA]</scope>
    <source>
        <strain evidence="3 4">CBS 117206</strain>
    </source>
</reference>
<keyword evidence="4" id="KW-1185">Reference proteome</keyword>
<sequence length="219" mass="22690">MQSALLLSLGLSGLAAAMPLDSRGGAPAISQSTGVQLAVHVTDPQHALYGRVHGALFTGQRLSQGYYMGVVAPRDPGSSGGGSRFYFADSASNPSGTTSTTLRTDVPDVYPMSALVNARESEGEHHVSLRSGTNGTRGLYPVQGADNVPVLTGPGGGDGTYVVCPRSIGPYKDLLLVNYVYDGEAVPADCAAGTFVLLCATLPETEWSREAKTVACVKQ</sequence>
<name>A0AAW0Q4M5_9PEZI</name>
<evidence type="ECO:0000313" key="4">
    <source>
        <dbReference type="Proteomes" id="UP001392437"/>
    </source>
</evidence>
<dbReference type="InterPro" id="IPR057229">
    <property type="entry name" value="DUF7907"/>
</dbReference>
<organism evidence="3 4">
    <name type="scientific">Apiospora kogelbergensis</name>
    <dbReference type="NCBI Taxonomy" id="1337665"/>
    <lineage>
        <taxon>Eukaryota</taxon>
        <taxon>Fungi</taxon>
        <taxon>Dikarya</taxon>
        <taxon>Ascomycota</taxon>
        <taxon>Pezizomycotina</taxon>
        <taxon>Sordariomycetes</taxon>
        <taxon>Xylariomycetidae</taxon>
        <taxon>Amphisphaeriales</taxon>
        <taxon>Apiosporaceae</taxon>
        <taxon>Apiospora</taxon>
    </lineage>
</organism>
<evidence type="ECO:0000259" key="2">
    <source>
        <dbReference type="Pfam" id="PF25484"/>
    </source>
</evidence>
<evidence type="ECO:0000256" key="1">
    <source>
        <dbReference type="SAM" id="SignalP"/>
    </source>
</evidence>
<keyword evidence="1" id="KW-0732">Signal</keyword>
<feature type="chain" id="PRO_5043351143" description="DUF7907 domain-containing protein" evidence="1">
    <location>
        <begin position="18"/>
        <end position="219"/>
    </location>
</feature>
<protein>
    <recommendedName>
        <fullName evidence="2">DUF7907 domain-containing protein</fullName>
    </recommendedName>
</protein>
<dbReference type="EMBL" id="JAQQWP010000012">
    <property type="protein sequence ID" value="KAK8092771.1"/>
    <property type="molecule type" value="Genomic_DNA"/>
</dbReference>
<proteinExistence type="predicted"/>
<accession>A0AAW0Q4M5</accession>
<dbReference type="Proteomes" id="UP001392437">
    <property type="component" value="Unassembled WGS sequence"/>
</dbReference>
<feature type="domain" description="DUF7907" evidence="2">
    <location>
        <begin position="32"/>
        <end position="196"/>
    </location>
</feature>